<protein>
    <submittedName>
        <fullName evidence="1">Uncharacterized protein</fullName>
    </submittedName>
</protein>
<evidence type="ECO:0000313" key="1">
    <source>
        <dbReference type="EMBL" id="QIZ08871.1"/>
    </source>
</evidence>
<dbReference type="Proteomes" id="UP000501868">
    <property type="component" value="Chromosome"/>
</dbReference>
<accession>A0A6H1P6G9</accession>
<sequence length="74" mass="8520">MKNLAEANDVLTGKVYMVEMKDGEISSFRIMGESSSHYIFSYSTNETVEVFEKAKNEVIGIFEVREWWDTKGSE</sequence>
<dbReference type="AlphaFoldDB" id="A0A6H1P6G9"/>
<name>A0A6H1P6G9_PRIMG</name>
<proteinExistence type="predicted"/>
<reference evidence="1 2" key="1">
    <citation type="submission" date="2020-04" db="EMBL/GenBank/DDBJ databases">
        <title>Genome-Wide Identification of 5-Methylcytosine Sites in Bacterial Genomes By High-Throughput Sequencing of MspJI Restriction Fragments.</title>
        <authorList>
            <person name="Wu V."/>
        </authorList>
    </citation>
    <scope>NUCLEOTIDE SEQUENCE [LARGE SCALE GENOMIC DNA]</scope>
    <source>
        <strain evidence="1 2">S2</strain>
    </source>
</reference>
<organism evidence="1 2">
    <name type="scientific">Priestia megaterium</name>
    <name type="common">Bacillus megaterium</name>
    <dbReference type="NCBI Taxonomy" id="1404"/>
    <lineage>
        <taxon>Bacteria</taxon>
        <taxon>Bacillati</taxon>
        <taxon>Bacillota</taxon>
        <taxon>Bacilli</taxon>
        <taxon>Bacillales</taxon>
        <taxon>Bacillaceae</taxon>
        <taxon>Priestia</taxon>
    </lineage>
</organism>
<evidence type="ECO:0000313" key="2">
    <source>
        <dbReference type="Proteomes" id="UP000501868"/>
    </source>
</evidence>
<reference evidence="1 2" key="2">
    <citation type="submission" date="2020-04" db="EMBL/GenBank/DDBJ databases">
        <authorList>
            <person name="Fomenkov A."/>
            <person name="Anton B.P."/>
            <person name="Roberts R.J."/>
        </authorList>
    </citation>
    <scope>NUCLEOTIDE SEQUENCE [LARGE SCALE GENOMIC DNA]</scope>
    <source>
        <strain evidence="1 2">S2</strain>
    </source>
</reference>
<dbReference type="EMBL" id="CP051128">
    <property type="protein sequence ID" value="QIZ08871.1"/>
    <property type="molecule type" value="Genomic_DNA"/>
</dbReference>
<gene>
    <name evidence="1" type="ORF">HFZ78_20960</name>
</gene>